<dbReference type="SUPFAM" id="SSF57667">
    <property type="entry name" value="beta-beta-alpha zinc fingers"/>
    <property type="match status" value="3"/>
</dbReference>
<feature type="domain" description="C2H2-type" evidence="11">
    <location>
        <begin position="577"/>
        <end position="604"/>
    </location>
</feature>
<dbReference type="PROSITE" id="PS50157">
    <property type="entry name" value="ZINC_FINGER_C2H2_2"/>
    <property type="match status" value="7"/>
</dbReference>
<evidence type="ECO:0000256" key="10">
    <source>
        <dbReference type="SAM" id="MobiDB-lite"/>
    </source>
</evidence>
<keyword evidence="2" id="KW-0479">Metal-binding</keyword>
<evidence type="ECO:0000256" key="7">
    <source>
        <dbReference type="ARBA" id="ARBA00023242"/>
    </source>
</evidence>
<evidence type="ECO:0000256" key="8">
    <source>
        <dbReference type="PROSITE-ProRule" id="PRU00042"/>
    </source>
</evidence>
<organism evidence="13 14">
    <name type="scientific">Cephus cinctus</name>
    <name type="common">Wheat stem sawfly</name>
    <dbReference type="NCBI Taxonomy" id="211228"/>
    <lineage>
        <taxon>Eukaryota</taxon>
        <taxon>Metazoa</taxon>
        <taxon>Ecdysozoa</taxon>
        <taxon>Arthropoda</taxon>
        <taxon>Hexapoda</taxon>
        <taxon>Insecta</taxon>
        <taxon>Pterygota</taxon>
        <taxon>Neoptera</taxon>
        <taxon>Endopterygota</taxon>
        <taxon>Hymenoptera</taxon>
        <taxon>Cephoidea</taxon>
        <taxon>Cephidae</taxon>
        <taxon>Cephus</taxon>
    </lineage>
</organism>
<evidence type="ECO:0000256" key="3">
    <source>
        <dbReference type="ARBA" id="ARBA00022737"/>
    </source>
</evidence>
<dbReference type="PANTHER" id="PTHR16515:SF66">
    <property type="entry name" value="C2H2-TYPE DOMAIN-CONTAINING PROTEIN"/>
    <property type="match status" value="1"/>
</dbReference>
<keyword evidence="6 9" id="KW-0238">DNA-binding</keyword>
<proteinExistence type="predicted"/>
<dbReference type="PANTHER" id="PTHR16515">
    <property type="entry name" value="PR DOMAIN ZINC FINGER PROTEIN"/>
    <property type="match status" value="1"/>
</dbReference>
<protein>
    <submittedName>
        <fullName evidence="14 15">Zinc finger protein 2 homolog isoform X1</fullName>
    </submittedName>
</protein>
<reference evidence="14 15" key="1">
    <citation type="submission" date="2025-04" db="UniProtKB">
        <authorList>
            <consortium name="RefSeq"/>
        </authorList>
    </citation>
    <scope>IDENTIFICATION</scope>
</reference>
<dbReference type="SMART" id="SM00355">
    <property type="entry name" value="ZnF_C2H2"/>
    <property type="match status" value="8"/>
</dbReference>
<dbReference type="KEGG" id="ccin:107263187"/>
<dbReference type="InterPro" id="IPR038441">
    <property type="entry name" value="THAP_Znf_sf"/>
</dbReference>
<evidence type="ECO:0000259" key="11">
    <source>
        <dbReference type="PROSITE" id="PS50157"/>
    </source>
</evidence>
<dbReference type="GO" id="GO:0010468">
    <property type="term" value="P:regulation of gene expression"/>
    <property type="evidence" value="ECO:0007669"/>
    <property type="project" value="TreeGrafter"/>
</dbReference>
<feature type="compositionally biased region" description="Basic and acidic residues" evidence="10">
    <location>
        <begin position="314"/>
        <end position="339"/>
    </location>
</feature>
<evidence type="ECO:0000256" key="4">
    <source>
        <dbReference type="ARBA" id="ARBA00022771"/>
    </source>
</evidence>
<keyword evidence="13" id="KW-1185">Reference proteome</keyword>
<evidence type="ECO:0000313" key="15">
    <source>
        <dbReference type="RefSeq" id="XP_015585602.1"/>
    </source>
</evidence>
<evidence type="ECO:0000313" key="14">
    <source>
        <dbReference type="RefSeq" id="XP_015585601.1"/>
    </source>
</evidence>
<evidence type="ECO:0000313" key="13">
    <source>
        <dbReference type="Proteomes" id="UP000694920"/>
    </source>
</evidence>
<name>A0AAJ7BGQ8_CEPCN</name>
<dbReference type="AlphaFoldDB" id="A0AAJ7BGQ8"/>
<dbReference type="GeneID" id="107263187"/>
<comment type="subcellular location">
    <subcellularLocation>
        <location evidence="1">Nucleus</location>
    </subcellularLocation>
</comment>
<dbReference type="InterPro" id="IPR050331">
    <property type="entry name" value="Zinc_finger"/>
</dbReference>
<dbReference type="Pfam" id="PF05485">
    <property type="entry name" value="THAP"/>
    <property type="match status" value="2"/>
</dbReference>
<feature type="domain" description="C2H2-type" evidence="11">
    <location>
        <begin position="620"/>
        <end position="647"/>
    </location>
</feature>
<keyword evidence="4 8" id="KW-0863">Zinc-finger</keyword>
<dbReference type="SUPFAM" id="SSF57716">
    <property type="entry name" value="Glucocorticoid receptor-like (DNA-binding domain)"/>
    <property type="match status" value="2"/>
</dbReference>
<evidence type="ECO:0000256" key="1">
    <source>
        <dbReference type="ARBA" id="ARBA00004123"/>
    </source>
</evidence>
<dbReference type="GO" id="GO:0003677">
    <property type="term" value="F:DNA binding"/>
    <property type="evidence" value="ECO:0007669"/>
    <property type="project" value="UniProtKB-UniRule"/>
</dbReference>
<evidence type="ECO:0000256" key="2">
    <source>
        <dbReference type="ARBA" id="ARBA00022723"/>
    </source>
</evidence>
<dbReference type="SMART" id="SM00692">
    <property type="entry name" value="DM3"/>
    <property type="match status" value="2"/>
</dbReference>
<feature type="domain" description="C2H2-type" evidence="11">
    <location>
        <begin position="492"/>
        <end position="519"/>
    </location>
</feature>
<dbReference type="Gene3D" id="3.30.160.60">
    <property type="entry name" value="Classic Zinc Finger"/>
    <property type="match status" value="3"/>
</dbReference>
<feature type="region of interest" description="Disordered" evidence="10">
    <location>
        <begin position="298"/>
        <end position="343"/>
    </location>
</feature>
<keyword evidence="7" id="KW-0539">Nucleus</keyword>
<dbReference type="SMART" id="SM00980">
    <property type="entry name" value="THAP"/>
    <property type="match status" value="2"/>
</dbReference>
<dbReference type="Pfam" id="PF00096">
    <property type="entry name" value="zf-C2H2"/>
    <property type="match status" value="1"/>
</dbReference>
<keyword evidence="3" id="KW-0677">Repeat</keyword>
<feature type="domain" description="C2H2-type" evidence="11">
    <location>
        <begin position="520"/>
        <end position="542"/>
    </location>
</feature>
<feature type="domain" description="C2H2-type" evidence="11">
    <location>
        <begin position="439"/>
        <end position="467"/>
    </location>
</feature>
<dbReference type="GO" id="GO:0005634">
    <property type="term" value="C:nucleus"/>
    <property type="evidence" value="ECO:0007669"/>
    <property type="project" value="UniProtKB-SubCell"/>
</dbReference>
<dbReference type="InterPro" id="IPR006612">
    <property type="entry name" value="THAP_Znf"/>
</dbReference>
<dbReference type="RefSeq" id="XP_015585602.1">
    <property type="nucleotide sequence ID" value="XM_015730116.2"/>
</dbReference>
<evidence type="ECO:0000256" key="9">
    <source>
        <dbReference type="PROSITE-ProRule" id="PRU00309"/>
    </source>
</evidence>
<keyword evidence="5" id="KW-0862">Zinc</keyword>
<dbReference type="Gene3D" id="6.20.210.20">
    <property type="entry name" value="THAP domain"/>
    <property type="match status" value="1"/>
</dbReference>
<evidence type="ECO:0000259" key="12">
    <source>
        <dbReference type="PROSITE" id="PS50950"/>
    </source>
</evidence>
<dbReference type="InterPro" id="IPR013087">
    <property type="entry name" value="Znf_C2H2_type"/>
</dbReference>
<gene>
    <name evidence="14 15" type="primary">LOC107263187</name>
</gene>
<sequence length="667" mass="77102">MKELAAGKCAVPNCASDHRDITCHRFPKDPLKAKLWKDAVQNPSINSIDHIKLNKSYCVCKLHFSLDDYLLHTKRPTLKSTAIPRFFLPGDNKDFLQYISVESKCSNIMSTCSAQGCNSNQNTKINGRNIHFFPFPTDVSLKEQWEYESNLLHEKDCEKYNLQLCELHFDKSNFTEDNIINPNAVPTIFEFPKKRKYDNAPIQHILSEVKEPVIKQIKLAEDTHSLVTPPHSPSAQLIPAINGKVKVESTTVKRAPLDNEQCAFKQIGVSTSLFTKQIDIGKKVYRLTIRIDKTRARPCPKSKKMNMTPQPENKIQEKIQKTNESHSNDRLTIQRDNKSRQNSSCDIAGCKLQKTLLNKKPVFKCECCARYYIVKRSTGQNEKNKSCFVCHFVFPTRQALCLHIRKHFTCDMCGTECGTQISFNKHARQHVSTDPTLPYKCHKCLEIFETKSDVRQHNFLIHSAVKLENKTDMDKKPINLIHFQQRYRRLEFTCDLCQKTFQSSKLLDAHRAGHIGTLKFTCRVCCKEFDNVEDVDMHTKIHLEVVKEEHKCNICKKLFKTDSLLNEHLRGHLSRAHHCPICPKAFINRTTLRIHLKTHSEDSDRKDDLKNIKTERGKTYCCTLCREEFNTYSNMYSHIMTHLEKMHEDGSKTNIDDLADILDIEDS</sequence>
<dbReference type="PROSITE" id="PS50950">
    <property type="entry name" value="ZF_THAP"/>
    <property type="match status" value="2"/>
</dbReference>
<accession>A0AAJ7BGQ8</accession>
<evidence type="ECO:0000256" key="5">
    <source>
        <dbReference type="ARBA" id="ARBA00022833"/>
    </source>
</evidence>
<dbReference type="RefSeq" id="XP_015585601.1">
    <property type="nucleotide sequence ID" value="XM_015730115.2"/>
</dbReference>
<dbReference type="Pfam" id="PF12874">
    <property type="entry name" value="zf-met"/>
    <property type="match status" value="2"/>
</dbReference>
<dbReference type="Proteomes" id="UP000694920">
    <property type="component" value="Unplaced"/>
</dbReference>
<dbReference type="GO" id="GO:0008270">
    <property type="term" value="F:zinc ion binding"/>
    <property type="evidence" value="ECO:0007669"/>
    <property type="project" value="UniProtKB-KW"/>
</dbReference>
<feature type="domain" description="THAP-type" evidence="12">
    <location>
        <begin position="108"/>
        <end position="189"/>
    </location>
</feature>
<dbReference type="InterPro" id="IPR036236">
    <property type="entry name" value="Znf_C2H2_sf"/>
</dbReference>
<evidence type="ECO:0000256" key="6">
    <source>
        <dbReference type="ARBA" id="ARBA00023125"/>
    </source>
</evidence>
<feature type="domain" description="C2H2-type" evidence="11">
    <location>
        <begin position="550"/>
        <end position="577"/>
    </location>
</feature>
<feature type="domain" description="THAP-type" evidence="12">
    <location>
        <begin position="1"/>
        <end position="87"/>
    </location>
</feature>
<dbReference type="PROSITE" id="PS00028">
    <property type="entry name" value="ZINC_FINGER_C2H2_1"/>
    <property type="match status" value="6"/>
</dbReference>
<feature type="domain" description="C2H2-type" evidence="11">
    <location>
        <begin position="408"/>
        <end position="435"/>
    </location>
</feature>